<dbReference type="Gene3D" id="3.40.47.10">
    <property type="match status" value="1"/>
</dbReference>
<dbReference type="Proteomes" id="UP001596956">
    <property type="component" value="Unassembled WGS sequence"/>
</dbReference>
<dbReference type="SUPFAM" id="SSF53901">
    <property type="entry name" value="Thiolase-like"/>
    <property type="match status" value="1"/>
</dbReference>
<gene>
    <name evidence="1" type="ORF">ACFQZU_00470</name>
</gene>
<reference evidence="2" key="1">
    <citation type="journal article" date="2019" name="Int. J. Syst. Evol. Microbiol.">
        <title>The Global Catalogue of Microorganisms (GCM) 10K type strain sequencing project: providing services to taxonomists for standard genome sequencing and annotation.</title>
        <authorList>
            <consortium name="The Broad Institute Genomics Platform"/>
            <consortium name="The Broad Institute Genome Sequencing Center for Infectious Disease"/>
            <person name="Wu L."/>
            <person name="Ma J."/>
        </authorList>
    </citation>
    <scope>NUCLEOTIDE SEQUENCE [LARGE SCALE GENOMIC DNA]</scope>
    <source>
        <strain evidence="2">CCUG 63369</strain>
    </source>
</reference>
<dbReference type="InterPro" id="IPR016039">
    <property type="entry name" value="Thiolase-like"/>
</dbReference>
<evidence type="ECO:0000313" key="1">
    <source>
        <dbReference type="EMBL" id="MFD0799795.1"/>
    </source>
</evidence>
<keyword evidence="2" id="KW-1185">Reference proteome</keyword>
<organism evidence="1 2">
    <name type="scientific">Streptomonospora algeriensis</name>
    <dbReference type="NCBI Taxonomy" id="995084"/>
    <lineage>
        <taxon>Bacteria</taxon>
        <taxon>Bacillati</taxon>
        <taxon>Actinomycetota</taxon>
        <taxon>Actinomycetes</taxon>
        <taxon>Streptosporangiales</taxon>
        <taxon>Nocardiopsidaceae</taxon>
        <taxon>Streptomonospora</taxon>
    </lineage>
</organism>
<comment type="caution">
    <text evidence="1">The sequence shown here is derived from an EMBL/GenBank/DDBJ whole genome shotgun (WGS) entry which is preliminary data.</text>
</comment>
<accession>A0ABW3B9R3</accession>
<dbReference type="EMBL" id="JBHTHR010000004">
    <property type="protein sequence ID" value="MFD0799795.1"/>
    <property type="molecule type" value="Genomic_DNA"/>
</dbReference>
<evidence type="ECO:0000313" key="2">
    <source>
        <dbReference type="Proteomes" id="UP001596956"/>
    </source>
</evidence>
<sequence length="267" mass="28038">MPALMSACAVVSPSGEPALSPTELAEFYHDMAAPYGTPVDEERVASGTRVAHRALADQLAAVRTVNAPPDLLILTHALPDLHPFTAVAPHLDRLLGGGALAFGISQQGVSGTFTALRLVDRYQRSGRCATAAVAVLEQSTLPCPHPHVPTDGLIDSGVLLEFGAGGGPVLRGIEAFAPEERPGPRLAELAAEDPEGTLLVLGPCVDDDGGTTDRVAARTDTYGTGVWLALADNLRTWAEQYRTVVLCDTDPESGRSHLAVLRVPEQD</sequence>
<proteinExistence type="predicted"/>
<name>A0ABW3B9R3_9ACTN</name>
<protein>
    <submittedName>
        <fullName evidence="1">Uncharacterized protein</fullName>
    </submittedName>
</protein>